<dbReference type="GO" id="GO:0051233">
    <property type="term" value="C:spindle midzone"/>
    <property type="evidence" value="ECO:0007669"/>
    <property type="project" value="TreeGrafter"/>
</dbReference>
<evidence type="ECO:0000256" key="7">
    <source>
        <dbReference type="ARBA" id="ARBA00023242"/>
    </source>
</evidence>
<evidence type="ECO:0000256" key="5">
    <source>
        <dbReference type="ARBA" id="ARBA00022618"/>
    </source>
</evidence>
<feature type="compositionally biased region" description="Low complexity" evidence="10">
    <location>
        <begin position="214"/>
        <end position="227"/>
    </location>
</feature>
<dbReference type="Pfam" id="PF10444">
    <property type="entry name" value="Nbl1_Borealin_N"/>
    <property type="match status" value="1"/>
</dbReference>
<evidence type="ECO:0000256" key="4">
    <source>
        <dbReference type="ARBA" id="ARBA00022454"/>
    </source>
</evidence>
<evidence type="ECO:0000313" key="13">
    <source>
        <dbReference type="Proteomes" id="UP000078113"/>
    </source>
</evidence>
<feature type="compositionally biased region" description="Basic residues" evidence="10">
    <location>
        <begin position="192"/>
        <end position="208"/>
    </location>
</feature>
<keyword evidence="9" id="KW-0137">Centromere</keyword>
<feature type="compositionally biased region" description="Polar residues" evidence="10">
    <location>
        <begin position="155"/>
        <end position="165"/>
    </location>
</feature>
<reference evidence="12" key="1">
    <citation type="submission" date="2016-04" db="EMBL/GenBank/DDBJ databases">
        <authorList>
            <person name="Nguyen H.D."/>
            <person name="Samba Siva P."/>
            <person name="Cullis J."/>
            <person name="Levesque C.A."/>
            <person name="Hambleton S."/>
        </authorList>
    </citation>
    <scope>NUCLEOTIDE SEQUENCE</scope>
    <source>
        <strain evidence="12">DAOMC 236422</strain>
    </source>
</reference>
<evidence type="ECO:0000259" key="11">
    <source>
        <dbReference type="Pfam" id="PF10444"/>
    </source>
</evidence>
<name>A0A8X7N9A2_9BASI</name>
<comment type="similarity">
    <text evidence="3">Belongs to the borealin family.</text>
</comment>
<feature type="compositionally biased region" description="Low complexity" evidence="10">
    <location>
        <begin position="1"/>
        <end position="22"/>
    </location>
</feature>
<feature type="compositionally biased region" description="Basic and acidic residues" evidence="10">
    <location>
        <begin position="36"/>
        <end position="45"/>
    </location>
</feature>
<keyword evidence="8" id="KW-0131">Cell cycle</keyword>
<dbReference type="PANTHER" id="PTHR16040:SF7">
    <property type="entry name" value="AUSTRALIN, ISOFORM A-RELATED"/>
    <property type="match status" value="1"/>
</dbReference>
<dbReference type="InterPro" id="IPR018867">
    <property type="entry name" value="Cell_div_borealin"/>
</dbReference>
<keyword evidence="7" id="KW-0539">Nucleus</keyword>
<dbReference type="GO" id="GO:0000775">
    <property type="term" value="C:chromosome, centromeric region"/>
    <property type="evidence" value="ECO:0007669"/>
    <property type="project" value="UniProtKB-SubCell"/>
</dbReference>
<dbReference type="GO" id="GO:0032133">
    <property type="term" value="C:chromosome passenger complex"/>
    <property type="evidence" value="ECO:0007669"/>
    <property type="project" value="TreeGrafter"/>
</dbReference>
<keyword evidence="4" id="KW-0158">Chromosome</keyword>
<evidence type="ECO:0000256" key="6">
    <source>
        <dbReference type="ARBA" id="ARBA00022776"/>
    </source>
</evidence>
<evidence type="ECO:0000256" key="9">
    <source>
        <dbReference type="ARBA" id="ARBA00023328"/>
    </source>
</evidence>
<sequence>MSRPPFLSSSTPPGSSSALASPKKTKATKKRKAAKQRAEDKENTHPKTSKSKGKASNPIPEDKIRSFLANFDLEAENRFRKLRKELDFMVTKAKHAAETRIESVPSAVREATVEEFVREGKGSVDTFLAKRPARNLEQSQEEWERAKKRKVWDSTDVSSGASTSKGLGGVQVPVVPSSSSGVAADSEGSIKPVKKPPISRKATTKSTKKGSGSGSAAGPSRATRRTSVVLRTQQGDEFDVDMASTSQLEELGLSANEVSSLRAILQKLKA</sequence>
<evidence type="ECO:0000256" key="2">
    <source>
        <dbReference type="ARBA" id="ARBA00004584"/>
    </source>
</evidence>
<dbReference type="InterPro" id="IPR018851">
    <property type="entry name" value="Borealin_N"/>
</dbReference>
<evidence type="ECO:0000256" key="10">
    <source>
        <dbReference type="SAM" id="MobiDB-lite"/>
    </source>
</evidence>
<feature type="region of interest" description="Disordered" evidence="10">
    <location>
        <begin position="134"/>
        <end position="237"/>
    </location>
</feature>
<comment type="subcellular location">
    <subcellularLocation>
        <location evidence="2">Chromosome</location>
        <location evidence="2">Centromere</location>
    </subcellularLocation>
    <subcellularLocation>
        <location evidence="1">Nucleus</location>
    </subcellularLocation>
</comment>
<dbReference type="PANTHER" id="PTHR16040">
    <property type="entry name" value="AUSTRALIN, ISOFORM A-RELATED"/>
    <property type="match status" value="1"/>
</dbReference>
<feature type="compositionally biased region" description="Low complexity" evidence="10">
    <location>
        <begin position="170"/>
        <end position="189"/>
    </location>
</feature>
<protein>
    <recommendedName>
        <fullName evidence="11">Borealin N-terminal domain-containing protein</fullName>
    </recommendedName>
</protein>
<dbReference type="GO" id="GO:0051301">
    <property type="term" value="P:cell division"/>
    <property type="evidence" value="ECO:0007669"/>
    <property type="project" value="UniProtKB-KW"/>
</dbReference>
<organism evidence="12 13">
    <name type="scientific">Tilletia walkeri</name>
    <dbReference type="NCBI Taxonomy" id="117179"/>
    <lineage>
        <taxon>Eukaryota</taxon>
        <taxon>Fungi</taxon>
        <taxon>Dikarya</taxon>
        <taxon>Basidiomycota</taxon>
        <taxon>Ustilaginomycotina</taxon>
        <taxon>Exobasidiomycetes</taxon>
        <taxon>Tilletiales</taxon>
        <taxon>Tilletiaceae</taxon>
        <taxon>Tilletia</taxon>
    </lineage>
</organism>
<evidence type="ECO:0000313" key="12">
    <source>
        <dbReference type="EMBL" id="KAE8268862.1"/>
    </source>
</evidence>
<feature type="compositionally biased region" description="Basic residues" evidence="10">
    <location>
        <begin position="23"/>
        <end position="35"/>
    </location>
</feature>
<dbReference type="Gene3D" id="6.10.250.1900">
    <property type="match status" value="1"/>
</dbReference>
<evidence type="ECO:0000256" key="3">
    <source>
        <dbReference type="ARBA" id="ARBA00009914"/>
    </source>
</evidence>
<reference evidence="12" key="2">
    <citation type="journal article" date="2019" name="IMA Fungus">
        <title>Genome sequencing and comparison of five Tilletia species to identify candidate genes for the detection of regulated species infecting wheat.</title>
        <authorList>
            <person name="Nguyen H.D.T."/>
            <person name="Sultana T."/>
            <person name="Kesanakurti P."/>
            <person name="Hambleton S."/>
        </authorList>
    </citation>
    <scope>NUCLEOTIDE SEQUENCE</scope>
    <source>
        <strain evidence="12">DAOMC 236422</strain>
    </source>
</reference>
<accession>A0A8X7N9A2</accession>
<feature type="region of interest" description="Disordered" evidence="10">
    <location>
        <begin position="1"/>
        <end position="63"/>
    </location>
</feature>
<keyword evidence="13" id="KW-1185">Reference proteome</keyword>
<evidence type="ECO:0000256" key="8">
    <source>
        <dbReference type="ARBA" id="ARBA00023306"/>
    </source>
</evidence>
<evidence type="ECO:0000256" key="1">
    <source>
        <dbReference type="ARBA" id="ARBA00004123"/>
    </source>
</evidence>
<dbReference type="Proteomes" id="UP000078113">
    <property type="component" value="Unassembled WGS sequence"/>
</dbReference>
<keyword evidence="5" id="KW-0132">Cell division</keyword>
<keyword evidence="6" id="KW-0498">Mitosis</keyword>
<gene>
    <name evidence="12" type="ORF">A4X09_0g3476</name>
</gene>
<feature type="domain" description="Borealin N-terminal" evidence="11">
    <location>
        <begin position="63"/>
        <end position="117"/>
    </location>
</feature>
<dbReference type="GO" id="GO:0000070">
    <property type="term" value="P:mitotic sister chromatid segregation"/>
    <property type="evidence" value="ECO:0007669"/>
    <property type="project" value="TreeGrafter"/>
</dbReference>
<dbReference type="AlphaFoldDB" id="A0A8X7N9A2"/>
<dbReference type="GO" id="GO:0005634">
    <property type="term" value="C:nucleus"/>
    <property type="evidence" value="ECO:0007669"/>
    <property type="project" value="UniProtKB-SubCell"/>
</dbReference>
<dbReference type="EMBL" id="LWDG02000124">
    <property type="protein sequence ID" value="KAE8268862.1"/>
    <property type="molecule type" value="Genomic_DNA"/>
</dbReference>
<comment type="caution">
    <text evidence="12">The sequence shown here is derived from an EMBL/GenBank/DDBJ whole genome shotgun (WGS) entry which is preliminary data.</text>
</comment>
<proteinExistence type="inferred from homology"/>